<dbReference type="RefSeq" id="WP_370595327.1">
    <property type="nucleotide sequence ID" value="NZ_JALBUR010000001.1"/>
</dbReference>
<dbReference type="InterPro" id="IPR035952">
    <property type="entry name" value="Rhomboid-like_sf"/>
</dbReference>
<dbReference type="EMBL" id="JALBUR010000001">
    <property type="protein sequence ID" value="MDX8418655.1"/>
    <property type="molecule type" value="Genomic_DNA"/>
</dbReference>
<dbReference type="Proteomes" id="UP001286174">
    <property type="component" value="Unassembled WGS sequence"/>
</dbReference>
<dbReference type="Gene3D" id="1.20.1540.10">
    <property type="entry name" value="Rhomboid-like"/>
    <property type="match status" value="1"/>
</dbReference>
<evidence type="ECO:0000313" key="8">
    <source>
        <dbReference type="Proteomes" id="UP001286174"/>
    </source>
</evidence>
<name>A0AB35TZV2_9FIRM</name>
<keyword evidence="3 5" id="KW-1133">Transmembrane helix</keyword>
<dbReference type="GO" id="GO:0006508">
    <property type="term" value="P:proteolysis"/>
    <property type="evidence" value="ECO:0007669"/>
    <property type="project" value="UniProtKB-KW"/>
</dbReference>
<keyword evidence="2 5" id="KW-0812">Transmembrane</keyword>
<keyword evidence="8" id="KW-1185">Reference proteome</keyword>
<feature type="domain" description="Peptidase S54 rhomboid" evidence="6">
    <location>
        <begin position="49"/>
        <end position="183"/>
    </location>
</feature>
<evidence type="ECO:0000259" key="6">
    <source>
        <dbReference type="Pfam" id="PF01694"/>
    </source>
</evidence>
<keyword evidence="7" id="KW-0378">Hydrolase</keyword>
<feature type="transmembrane region" description="Helical" evidence="5">
    <location>
        <begin position="163"/>
        <end position="182"/>
    </location>
</feature>
<evidence type="ECO:0000256" key="5">
    <source>
        <dbReference type="SAM" id="Phobius"/>
    </source>
</evidence>
<evidence type="ECO:0000256" key="3">
    <source>
        <dbReference type="ARBA" id="ARBA00022989"/>
    </source>
</evidence>
<proteinExistence type="predicted"/>
<keyword evidence="7" id="KW-0645">Protease</keyword>
<dbReference type="GO" id="GO:0016020">
    <property type="term" value="C:membrane"/>
    <property type="evidence" value="ECO:0007669"/>
    <property type="project" value="UniProtKB-SubCell"/>
</dbReference>
<dbReference type="InterPro" id="IPR022764">
    <property type="entry name" value="Peptidase_S54_rhomboid_dom"/>
</dbReference>
<dbReference type="AlphaFoldDB" id="A0AB35TZV2"/>
<dbReference type="Pfam" id="PF01694">
    <property type="entry name" value="Rhomboid"/>
    <property type="match status" value="1"/>
</dbReference>
<dbReference type="GO" id="GO:0004252">
    <property type="term" value="F:serine-type endopeptidase activity"/>
    <property type="evidence" value="ECO:0007669"/>
    <property type="project" value="InterPro"/>
</dbReference>
<dbReference type="PANTHER" id="PTHR43066">
    <property type="entry name" value="RHOMBOID-RELATED PROTEIN"/>
    <property type="match status" value="1"/>
</dbReference>
<dbReference type="SUPFAM" id="SSF144091">
    <property type="entry name" value="Rhomboid-like"/>
    <property type="match status" value="1"/>
</dbReference>
<comment type="caution">
    <text evidence="7">The sequence shown here is derived from an EMBL/GenBank/DDBJ whole genome shotgun (WGS) entry which is preliminary data.</text>
</comment>
<reference evidence="7 8" key="1">
    <citation type="submission" date="2022-03" db="EMBL/GenBank/DDBJ databases">
        <title>Novel taxa within the pig intestine.</title>
        <authorList>
            <person name="Wylensek D."/>
            <person name="Bishof K."/>
            <person name="Afrizal A."/>
            <person name="Clavel T."/>
        </authorList>
    </citation>
    <scope>NUCLEOTIDE SEQUENCE [LARGE SCALE GENOMIC DNA]</scope>
    <source>
        <strain evidence="7 8">CLA-KB-P133</strain>
    </source>
</reference>
<keyword evidence="4 5" id="KW-0472">Membrane</keyword>
<gene>
    <name evidence="7" type="ORF">MOZ60_00945</name>
</gene>
<feature type="transmembrane region" description="Helical" evidence="5">
    <location>
        <begin position="137"/>
        <end position="157"/>
    </location>
</feature>
<feature type="transmembrane region" description="Helical" evidence="5">
    <location>
        <begin position="89"/>
        <end position="107"/>
    </location>
</feature>
<evidence type="ECO:0000256" key="1">
    <source>
        <dbReference type="ARBA" id="ARBA00004141"/>
    </source>
</evidence>
<feature type="transmembrane region" description="Helical" evidence="5">
    <location>
        <begin position="113"/>
        <end position="130"/>
    </location>
</feature>
<accession>A0AB35TZV2</accession>
<dbReference type="PANTHER" id="PTHR43066:SF11">
    <property type="entry name" value="PEPTIDASE S54 RHOMBOID DOMAIN-CONTAINING PROTEIN"/>
    <property type="match status" value="1"/>
</dbReference>
<evidence type="ECO:0000313" key="7">
    <source>
        <dbReference type="EMBL" id="MDX8418655.1"/>
    </source>
</evidence>
<organism evidence="7 8">
    <name type="scientific">Grylomicrobium aquisgranensis</name>
    <dbReference type="NCBI Taxonomy" id="2926318"/>
    <lineage>
        <taxon>Bacteria</taxon>
        <taxon>Bacillati</taxon>
        <taxon>Bacillota</taxon>
        <taxon>Erysipelotrichia</taxon>
        <taxon>Erysipelotrichales</taxon>
        <taxon>Erysipelotrichaceae</taxon>
        <taxon>Grylomicrobium</taxon>
    </lineage>
</organism>
<protein>
    <submittedName>
        <fullName evidence="7">Rhomboid family intramembrane serine protease</fullName>
    </submittedName>
</protein>
<evidence type="ECO:0000256" key="4">
    <source>
        <dbReference type="ARBA" id="ARBA00023136"/>
    </source>
</evidence>
<evidence type="ECO:0000256" key="2">
    <source>
        <dbReference type="ARBA" id="ARBA00022692"/>
    </source>
</evidence>
<comment type="subcellular location">
    <subcellularLocation>
        <location evidence="1">Membrane</location>
        <topology evidence="1">Multi-pass membrane protein</topology>
    </subcellularLocation>
</comment>
<sequence>MKKITFNAPVILTFTLLSAGALIANTLTNGWANAWIFSIYRTSFRDPMQYVRLFTHVLGHASIDHYASNMIMFLLVGPLLEEKYGSKRILQVILVVALVTGLVHLALPDNTALLGASGIDFAFILMASVTGNNRGGIPLTMIIVAVIYLGRQIYAGITASDNISQLTHIIGGSIGALYGLALQKR</sequence>